<name>A0A1M5FL80_9BACT</name>
<sequence>MLTKNHKLNTKDAFPLTSPLFCTLAVNLSALNNRLPLWLCCLLLPFWGFGQQVYIRGEVTDEHGKPLANVAILQHSTGYVIRAGAAGGFGILSNRHVDTLTFSMDGFLSRRLPARANEYLKVELKRKPATAGSMSRLASFTQNLSRDFQQPWLTGNETYVSLVENGFVPSGAFPSTGIRLNVDRASYSNVRRFLKMNTPVPPDAVRIEEMINYFNFRYEEPPPGETFSVKSLLTNCPWNSQNQLMLVQLASRKIAPDSLPPSHLTFLIDVSGSMDMPNRLPLLKSGFRSLVQNLRDKDSVSIVVYGGTIGVWLPTAGGNEKEKIFRAIDSLEPGGSTPGESGVKLAYSVAQNHFIKNGNNRVILATDGDFNVGLRSEAELENLIATQTRAGVYLTCLGVGMGNYKDSRIQALAQKGHGNFAYIDSYAEAEKVLLHEFMQTLYTVADNASFTVHFDPAFVKHYRLIGFDNKVGAIHDPLATIEGGEIGSAYASLLLFELEPQVADLHQTIPARFHIQYHLPGDGKMLQRDFAKPINFIPWTALEKEYQLAGSVALFGMLLRNSRYTRNLDFEDVLRLARPALGNGNPSQLEFITLVQQARHIYGKRKKRK</sequence>
<dbReference type="InterPro" id="IPR008969">
    <property type="entry name" value="CarboxyPept-like_regulatory"/>
</dbReference>
<dbReference type="Pfam" id="PF12450">
    <property type="entry name" value="vWF_A"/>
    <property type="match status" value="1"/>
</dbReference>
<dbReference type="PROSITE" id="PS50234">
    <property type="entry name" value="VWFA"/>
    <property type="match status" value="1"/>
</dbReference>
<dbReference type="SUPFAM" id="SSF53300">
    <property type="entry name" value="vWA-like"/>
    <property type="match status" value="1"/>
</dbReference>
<dbReference type="STRING" id="1302690.BUE76_18910"/>
<dbReference type="InterPro" id="IPR051173">
    <property type="entry name" value="Ca_channel_alpha-2/delta"/>
</dbReference>
<dbReference type="InterPro" id="IPR021908">
    <property type="entry name" value="YfbK_C"/>
</dbReference>
<protein>
    <submittedName>
        <fullName evidence="2">Ca-activated chloride channel family protein</fullName>
    </submittedName>
</protein>
<dbReference type="InterPro" id="IPR036465">
    <property type="entry name" value="vWFA_dom_sf"/>
</dbReference>
<evidence type="ECO:0000313" key="3">
    <source>
        <dbReference type="Proteomes" id="UP000184368"/>
    </source>
</evidence>
<dbReference type="Pfam" id="PF12034">
    <property type="entry name" value="YfbK_C"/>
    <property type="match status" value="2"/>
</dbReference>
<dbReference type="PANTHER" id="PTHR10166">
    <property type="entry name" value="VOLTAGE-DEPENDENT CALCIUM CHANNEL SUBUNIT ALPHA-2/DELTA-RELATED"/>
    <property type="match status" value="1"/>
</dbReference>
<dbReference type="CDD" id="cd01465">
    <property type="entry name" value="vWA_subgroup"/>
    <property type="match status" value="1"/>
</dbReference>
<organism evidence="2 3">
    <name type="scientific">Cnuella takakiae</name>
    <dbReference type="NCBI Taxonomy" id="1302690"/>
    <lineage>
        <taxon>Bacteria</taxon>
        <taxon>Pseudomonadati</taxon>
        <taxon>Bacteroidota</taxon>
        <taxon>Chitinophagia</taxon>
        <taxon>Chitinophagales</taxon>
        <taxon>Chitinophagaceae</taxon>
        <taxon>Cnuella</taxon>
    </lineage>
</organism>
<dbReference type="PANTHER" id="PTHR10166:SF37">
    <property type="entry name" value="STOLID, ISOFORM H"/>
    <property type="match status" value="1"/>
</dbReference>
<dbReference type="EMBL" id="FQUO01000014">
    <property type="protein sequence ID" value="SHF92357.1"/>
    <property type="molecule type" value="Genomic_DNA"/>
</dbReference>
<accession>A0A1M5FL80</accession>
<reference evidence="2 3" key="1">
    <citation type="submission" date="2016-11" db="EMBL/GenBank/DDBJ databases">
        <authorList>
            <person name="Jaros S."/>
            <person name="Januszkiewicz K."/>
            <person name="Wedrychowicz H."/>
        </authorList>
    </citation>
    <scope>NUCLEOTIDE SEQUENCE [LARGE SCALE GENOMIC DNA]</scope>
    <source>
        <strain evidence="2 3">DSM 26897</strain>
    </source>
</reference>
<dbReference type="SUPFAM" id="SSF49464">
    <property type="entry name" value="Carboxypeptidase regulatory domain-like"/>
    <property type="match status" value="1"/>
</dbReference>
<gene>
    <name evidence="2" type="ORF">SAMN05444008_11460</name>
</gene>
<dbReference type="InterPro" id="IPR022156">
    <property type="entry name" value="Uncharacterised_YfbK_N"/>
</dbReference>
<proteinExistence type="predicted"/>
<evidence type="ECO:0000313" key="2">
    <source>
        <dbReference type="EMBL" id="SHF92357.1"/>
    </source>
</evidence>
<dbReference type="AlphaFoldDB" id="A0A1M5FL80"/>
<dbReference type="Gene3D" id="3.40.50.410">
    <property type="entry name" value="von Willebrand factor, type A domain"/>
    <property type="match status" value="1"/>
</dbReference>
<keyword evidence="3" id="KW-1185">Reference proteome</keyword>
<dbReference type="InterPro" id="IPR002035">
    <property type="entry name" value="VWF_A"/>
</dbReference>
<dbReference type="Pfam" id="PF00092">
    <property type="entry name" value="VWA"/>
    <property type="match status" value="1"/>
</dbReference>
<evidence type="ECO:0000259" key="1">
    <source>
        <dbReference type="PROSITE" id="PS50234"/>
    </source>
</evidence>
<dbReference type="SMART" id="SM00327">
    <property type="entry name" value="VWA"/>
    <property type="match status" value="1"/>
</dbReference>
<dbReference type="Proteomes" id="UP000184368">
    <property type="component" value="Unassembled WGS sequence"/>
</dbReference>
<feature type="domain" description="VWFA" evidence="1">
    <location>
        <begin position="263"/>
        <end position="441"/>
    </location>
</feature>